<protein>
    <submittedName>
        <fullName evidence="3">Short-chain dehydrogenase/reductase SDR</fullName>
    </submittedName>
</protein>
<accession>E4U539</accession>
<evidence type="ECO:0000256" key="1">
    <source>
        <dbReference type="ARBA" id="ARBA00006484"/>
    </source>
</evidence>
<dbReference type="PANTHER" id="PTHR44196">
    <property type="entry name" value="DEHYDROGENASE/REDUCTASE SDR FAMILY MEMBER 7B"/>
    <property type="match status" value="1"/>
</dbReference>
<dbReference type="SMR" id="E4U539"/>
<dbReference type="Pfam" id="PF00106">
    <property type="entry name" value="adh_short"/>
    <property type="match status" value="1"/>
</dbReference>
<name>E4U539_OCEP5</name>
<keyword evidence="2" id="KW-0560">Oxidoreductase</keyword>
<dbReference type="PRINTS" id="PR00081">
    <property type="entry name" value="GDHRDH"/>
</dbReference>
<dbReference type="GO" id="GO:0016491">
    <property type="term" value="F:oxidoreductase activity"/>
    <property type="evidence" value="ECO:0007669"/>
    <property type="project" value="UniProtKB-KW"/>
</dbReference>
<keyword evidence="4" id="KW-1185">Reference proteome</keyword>
<dbReference type="STRING" id="670487.Ocepr_2000"/>
<evidence type="ECO:0000313" key="3">
    <source>
        <dbReference type="EMBL" id="ADR37451.1"/>
    </source>
</evidence>
<evidence type="ECO:0000256" key="2">
    <source>
        <dbReference type="ARBA" id="ARBA00023002"/>
    </source>
</evidence>
<dbReference type="InterPro" id="IPR036291">
    <property type="entry name" value="NAD(P)-bd_dom_sf"/>
</dbReference>
<comment type="similarity">
    <text evidence="1">Belongs to the short-chain dehydrogenases/reductases (SDR) family.</text>
</comment>
<sequence>MSGKRFQRVWITGGSSGIGRALARHYARQGAYVLVSGRSAERLEEVARETGGAAYPLDVTDAEAVARTVAAVWEDAGPLDLAVLNAGAAFKRAGRDDTAENLRKHLDVNLLGVAYALDALRPRMRAAGGGTIALVGSLAGYVGLPRTSGYGTSKAALGYYAEALWAELQRENIDLKLVSPGFVKTPIVAANEFPMPFMLEADEAARIIARGLAGRAFEVAFPRRLAWPLRLLRALPASWRVRLIAAAERAAAPKGGRNGERKA</sequence>
<organism evidence="3 4">
    <name type="scientific">Oceanithermus profundus (strain DSM 14977 / NBRC 100410 / VKM B-2274 / 506)</name>
    <dbReference type="NCBI Taxonomy" id="670487"/>
    <lineage>
        <taxon>Bacteria</taxon>
        <taxon>Thermotogati</taxon>
        <taxon>Deinococcota</taxon>
        <taxon>Deinococci</taxon>
        <taxon>Thermales</taxon>
        <taxon>Thermaceae</taxon>
        <taxon>Oceanithermus</taxon>
    </lineage>
</organism>
<gene>
    <name evidence="3" type="ordered locus">Ocepr_2000</name>
</gene>
<dbReference type="PANTHER" id="PTHR44196:SF1">
    <property type="entry name" value="DEHYDROGENASE_REDUCTASE SDR FAMILY MEMBER 7B"/>
    <property type="match status" value="1"/>
</dbReference>
<dbReference type="OrthoDB" id="9775296at2"/>
<dbReference type="AlphaFoldDB" id="E4U539"/>
<dbReference type="GO" id="GO:0016020">
    <property type="term" value="C:membrane"/>
    <property type="evidence" value="ECO:0007669"/>
    <property type="project" value="TreeGrafter"/>
</dbReference>
<dbReference type="EMBL" id="CP002361">
    <property type="protein sequence ID" value="ADR37451.1"/>
    <property type="molecule type" value="Genomic_DNA"/>
</dbReference>
<dbReference type="RefSeq" id="WP_013458621.1">
    <property type="nucleotide sequence ID" value="NC_014761.1"/>
</dbReference>
<proteinExistence type="inferred from homology"/>
<dbReference type="KEGG" id="opr:Ocepr_2000"/>
<reference evidence="3 4" key="2">
    <citation type="journal article" date="2011" name="Stand. Genomic Sci.">
        <title>Complete genome sequence of Oceanithermus profundus type strain (506).</title>
        <authorList>
            <person name="Pati A."/>
            <person name="Zhang X."/>
            <person name="Lapidus A."/>
            <person name="Nolan M."/>
            <person name="Lucas S."/>
            <person name="Del Rio T.G."/>
            <person name="Tice H."/>
            <person name="Cheng J.F."/>
            <person name="Tapia R."/>
            <person name="Han C."/>
            <person name="Goodwin L."/>
            <person name="Pitluck S."/>
            <person name="Liolios K."/>
            <person name="Pagani I."/>
            <person name="Ivanova N."/>
            <person name="Mavromatis K."/>
            <person name="Chen A."/>
            <person name="Palaniappan K."/>
            <person name="Hauser L."/>
            <person name="Jeffries C.D."/>
            <person name="Brambilla E.M."/>
            <person name="Rohl A."/>
            <person name="Mwirichia R."/>
            <person name="Rohde M."/>
            <person name="Tindall B.J."/>
            <person name="Sikorski J."/>
            <person name="Wirth R."/>
            <person name="Goker M."/>
            <person name="Woyke T."/>
            <person name="Detter J.C."/>
            <person name="Bristow J."/>
            <person name="Eisen J.A."/>
            <person name="Markowitz V."/>
            <person name="Hugenholtz P."/>
            <person name="Kyrpides N.C."/>
            <person name="Klenk H.P."/>
            <person name="Land M."/>
        </authorList>
    </citation>
    <scope>NUCLEOTIDE SEQUENCE [LARGE SCALE GENOMIC DNA]</scope>
    <source>
        <strain evidence="4">DSM 14977 / NBRC 100410 / VKM B-2274 / 506</strain>
    </source>
</reference>
<evidence type="ECO:0000313" key="4">
    <source>
        <dbReference type="Proteomes" id="UP000008722"/>
    </source>
</evidence>
<dbReference type="SUPFAM" id="SSF51735">
    <property type="entry name" value="NAD(P)-binding Rossmann-fold domains"/>
    <property type="match status" value="1"/>
</dbReference>
<dbReference type="Gene3D" id="3.40.50.720">
    <property type="entry name" value="NAD(P)-binding Rossmann-like Domain"/>
    <property type="match status" value="1"/>
</dbReference>
<reference evidence="4" key="1">
    <citation type="submission" date="2010-11" db="EMBL/GenBank/DDBJ databases">
        <title>The complete sequence of chromosome of Oceanithermus profundus DSM 14977.</title>
        <authorList>
            <consortium name="US DOE Joint Genome Institute (JGI-PGF)"/>
            <person name="Lucas S."/>
            <person name="Copeland A."/>
            <person name="Lapidus A."/>
            <person name="Bruce D."/>
            <person name="Goodwin L."/>
            <person name="Pitluck S."/>
            <person name="Kyrpides N."/>
            <person name="Mavromatis K."/>
            <person name="Pagani I."/>
            <person name="Ivanova N."/>
            <person name="Zhang X."/>
            <person name="Brettin T."/>
            <person name="Detter J.C."/>
            <person name="Tapia R."/>
            <person name="Han C."/>
            <person name="Land M."/>
            <person name="Hauser L."/>
            <person name="Markowitz V."/>
            <person name="Cheng J.-F."/>
            <person name="Hugenholtz P."/>
            <person name="Woyke T."/>
            <person name="Wu D."/>
            <person name="Tindall B."/>
            <person name="Faehnrich R."/>
            <person name="Brambilla E."/>
            <person name="Klenk H.-P."/>
            <person name="Eisen J.A."/>
        </authorList>
    </citation>
    <scope>NUCLEOTIDE SEQUENCE [LARGE SCALE GENOMIC DNA]</scope>
    <source>
        <strain evidence="4">DSM 14977 / NBRC 100410 / VKM B-2274 / 506</strain>
    </source>
</reference>
<dbReference type="InterPro" id="IPR002347">
    <property type="entry name" value="SDR_fam"/>
</dbReference>
<dbReference type="Proteomes" id="UP000008722">
    <property type="component" value="Chromosome"/>
</dbReference>
<dbReference type="eggNOG" id="COG0300">
    <property type="taxonomic scope" value="Bacteria"/>
</dbReference>
<dbReference type="HOGENOM" id="CLU_010194_2_1_0"/>